<keyword evidence="1 3" id="KW-0732">Signal</keyword>
<dbReference type="PROSITE" id="PS00194">
    <property type="entry name" value="THIOREDOXIN_1"/>
    <property type="match status" value="1"/>
</dbReference>
<dbReference type="SUPFAM" id="SSF52833">
    <property type="entry name" value="Thioredoxin-like"/>
    <property type="match status" value="1"/>
</dbReference>
<protein>
    <submittedName>
        <fullName evidence="5">Por secretion system C-terminal sorting domain-containing protein</fullName>
    </submittedName>
</protein>
<dbReference type="Pfam" id="PF18962">
    <property type="entry name" value="Por_Secre_tail"/>
    <property type="match status" value="1"/>
</dbReference>
<dbReference type="Proteomes" id="UP000192393">
    <property type="component" value="Unassembled WGS sequence"/>
</dbReference>
<keyword evidence="2" id="KW-0676">Redox-active center</keyword>
<dbReference type="PROSITE" id="PS51352">
    <property type="entry name" value="THIOREDOXIN_2"/>
    <property type="match status" value="1"/>
</dbReference>
<dbReference type="Pfam" id="PF00578">
    <property type="entry name" value="AhpC-TSA"/>
    <property type="match status" value="1"/>
</dbReference>
<dbReference type="InterPro" id="IPR036249">
    <property type="entry name" value="Thioredoxin-like_sf"/>
</dbReference>
<proteinExistence type="predicted"/>
<feature type="chain" id="PRO_5012099696" evidence="3">
    <location>
        <begin position="18"/>
        <end position="257"/>
    </location>
</feature>
<accession>A0A1W2CGV2</accession>
<evidence type="ECO:0000313" key="5">
    <source>
        <dbReference type="EMBL" id="SMC84419.1"/>
    </source>
</evidence>
<gene>
    <name evidence="5" type="ORF">SAMN06296427_11067</name>
</gene>
<dbReference type="Gene3D" id="3.40.30.10">
    <property type="entry name" value="Glutaredoxin"/>
    <property type="match status" value="1"/>
</dbReference>
<reference evidence="5 6" key="1">
    <citation type="submission" date="2017-04" db="EMBL/GenBank/DDBJ databases">
        <authorList>
            <person name="Afonso C.L."/>
            <person name="Miller P.J."/>
            <person name="Scott M.A."/>
            <person name="Spackman E."/>
            <person name="Goraichik I."/>
            <person name="Dimitrov K.M."/>
            <person name="Suarez D.L."/>
            <person name="Swayne D.E."/>
        </authorList>
    </citation>
    <scope>NUCLEOTIDE SEQUENCE [LARGE SCALE GENOMIC DNA]</scope>
    <source>
        <strain evidence="5 6">CGMCC 1.12708</strain>
    </source>
</reference>
<organism evidence="5 6">
    <name type="scientific">Moheibacter sediminis</name>
    <dbReference type="NCBI Taxonomy" id="1434700"/>
    <lineage>
        <taxon>Bacteria</taxon>
        <taxon>Pseudomonadati</taxon>
        <taxon>Bacteroidota</taxon>
        <taxon>Flavobacteriia</taxon>
        <taxon>Flavobacteriales</taxon>
        <taxon>Weeksellaceae</taxon>
        <taxon>Moheibacter</taxon>
    </lineage>
</organism>
<feature type="domain" description="Thioredoxin" evidence="4">
    <location>
        <begin position="22"/>
        <end position="174"/>
    </location>
</feature>
<dbReference type="STRING" id="1434700.SAMN06296427_11067"/>
<sequence>MRQFLFLLLIVSGLSNAQVSNYDVGDVVDNFTITDTHGVQHTLYDITATGKYVFLDFFFRNCGPCQQTSRYFYELYETYGENQEHVYMLSLSPIDNNATIQEFEELYSGGFTPCPAAGTEGGAPAVITDLGIPAFPTYCIIGPDNKLLVADIWPITDMTTFEDDFPDGLLEILGVNDFTNNSNYSVYPTISDGNFNVSLTEANKSDIAVYDMTGKIVHSGSYNTQNISMGLKVASGIYIMTITVDGKTSSKKIIVKN</sequence>
<evidence type="ECO:0000256" key="3">
    <source>
        <dbReference type="SAM" id="SignalP"/>
    </source>
</evidence>
<evidence type="ECO:0000313" key="6">
    <source>
        <dbReference type="Proteomes" id="UP000192393"/>
    </source>
</evidence>
<evidence type="ECO:0000256" key="1">
    <source>
        <dbReference type="ARBA" id="ARBA00022729"/>
    </source>
</evidence>
<evidence type="ECO:0000259" key="4">
    <source>
        <dbReference type="PROSITE" id="PS51352"/>
    </source>
</evidence>
<keyword evidence="6" id="KW-1185">Reference proteome</keyword>
<dbReference type="OrthoDB" id="5485925at2"/>
<feature type="signal peptide" evidence="3">
    <location>
        <begin position="1"/>
        <end position="17"/>
    </location>
</feature>
<dbReference type="AlphaFoldDB" id="A0A1W2CGV2"/>
<dbReference type="GO" id="GO:0016491">
    <property type="term" value="F:oxidoreductase activity"/>
    <property type="evidence" value="ECO:0007669"/>
    <property type="project" value="InterPro"/>
</dbReference>
<dbReference type="EMBL" id="FWXS01000010">
    <property type="protein sequence ID" value="SMC84419.1"/>
    <property type="molecule type" value="Genomic_DNA"/>
</dbReference>
<dbReference type="InterPro" id="IPR017937">
    <property type="entry name" value="Thioredoxin_CS"/>
</dbReference>
<dbReference type="InterPro" id="IPR026444">
    <property type="entry name" value="Secre_tail"/>
</dbReference>
<dbReference type="RefSeq" id="WP_084018460.1">
    <property type="nucleotide sequence ID" value="NZ_FWXS01000010.1"/>
</dbReference>
<name>A0A1W2CGV2_9FLAO</name>
<dbReference type="NCBIfam" id="TIGR04183">
    <property type="entry name" value="Por_Secre_tail"/>
    <property type="match status" value="1"/>
</dbReference>
<dbReference type="GO" id="GO:0016209">
    <property type="term" value="F:antioxidant activity"/>
    <property type="evidence" value="ECO:0007669"/>
    <property type="project" value="InterPro"/>
</dbReference>
<dbReference type="InterPro" id="IPR000866">
    <property type="entry name" value="AhpC/TSA"/>
</dbReference>
<dbReference type="InterPro" id="IPR013766">
    <property type="entry name" value="Thioredoxin_domain"/>
</dbReference>
<evidence type="ECO:0000256" key="2">
    <source>
        <dbReference type="ARBA" id="ARBA00023284"/>
    </source>
</evidence>